<evidence type="ECO:0000313" key="3">
    <source>
        <dbReference type="Proteomes" id="UP001219525"/>
    </source>
</evidence>
<gene>
    <name evidence="2" type="ORF">GGX14DRAFT_562693</name>
</gene>
<dbReference type="EMBL" id="JARJCW010000017">
    <property type="protein sequence ID" value="KAJ7215485.1"/>
    <property type="molecule type" value="Genomic_DNA"/>
</dbReference>
<reference evidence="2" key="1">
    <citation type="submission" date="2023-03" db="EMBL/GenBank/DDBJ databases">
        <title>Massive genome expansion in bonnet fungi (Mycena s.s.) driven by repeated elements and novel gene families across ecological guilds.</title>
        <authorList>
            <consortium name="Lawrence Berkeley National Laboratory"/>
            <person name="Harder C.B."/>
            <person name="Miyauchi S."/>
            <person name="Viragh M."/>
            <person name="Kuo A."/>
            <person name="Thoen E."/>
            <person name="Andreopoulos B."/>
            <person name="Lu D."/>
            <person name="Skrede I."/>
            <person name="Drula E."/>
            <person name="Henrissat B."/>
            <person name="Morin E."/>
            <person name="Kohler A."/>
            <person name="Barry K."/>
            <person name="LaButti K."/>
            <person name="Morin E."/>
            <person name="Salamov A."/>
            <person name="Lipzen A."/>
            <person name="Mereny Z."/>
            <person name="Hegedus B."/>
            <person name="Baldrian P."/>
            <person name="Stursova M."/>
            <person name="Weitz H."/>
            <person name="Taylor A."/>
            <person name="Grigoriev I.V."/>
            <person name="Nagy L.G."/>
            <person name="Martin F."/>
            <person name="Kauserud H."/>
        </authorList>
    </citation>
    <scope>NUCLEOTIDE SEQUENCE</scope>
    <source>
        <strain evidence="2">9144</strain>
    </source>
</reference>
<proteinExistence type="predicted"/>
<feature type="region of interest" description="Disordered" evidence="1">
    <location>
        <begin position="76"/>
        <end position="99"/>
    </location>
</feature>
<feature type="compositionally biased region" description="Low complexity" evidence="1">
    <location>
        <begin position="131"/>
        <end position="141"/>
    </location>
</feature>
<dbReference type="Proteomes" id="UP001219525">
    <property type="component" value="Unassembled WGS sequence"/>
</dbReference>
<organism evidence="2 3">
    <name type="scientific">Mycena pura</name>
    <dbReference type="NCBI Taxonomy" id="153505"/>
    <lineage>
        <taxon>Eukaryota</taxon>
        <taxon>Fungi</taxon>
        <taxon>Dikarya</taxon>
        <taxon>Basidiomycota</taxon>
        <taxon>Agaricomycotina</taxon>
        <taxon>Agaricomycetes</taxon>
        <taxon>Agaricomycetidae</taxon>
        <taxon>Agaricales</taxon>
        <taxon>Marasmiineae</taxon>
        <taxon>Mycenaceae</taxon>
        <taxon>Mycena</taxon>
    </lineage>
</organism>
<sequence length="252" mass="26833">MVRAHAASHGLCACMAQIGLAIRLPASPEIEFTGRPSPRTSAFPAAHHPPPAAYGSVRTPPRMVRAHAASHEIEFTGRPSPRASAFPAARHPPPAAHGSVRTLPRMVRAHTPPRMVRAHAASHEIEFTGRPSPRASAFPAAHHPPPAAHAPSHGPCIAQIGRAVQKYSSLCAHRLAPPFSRLPPARRPPARHLPPAVPPARRPPCRQSPAARRSPLAALRHPLHLTSASPVARWTPQPSVVGARARRPLGPT</sequence>
<evidence type="ECO:0000256" key="1">
    <source>
        <dbReference type="SAM" id="MobiDB-lite"/>
    </source>
</evidence>
<protein>
    <submittedName>
        <fullName evidence="2">Uncharacterized protein</fullName>
    </submittedName>
</protein>
<dbReference type="AlphaFoldDB" id="A0AAD6YG76"/>
<feature type="region of interest" description="Disordered" evidence="1">
    <location>
        <begin position="181"/>
        <end position="252"/>
    </location>
</feature>
<keyword evidence="3" id="KW-1185">Reference proteome</keyword>
<comment type="caution">
    <text evidence="2">The sequence shown here is derived from an EMBL/GenBank/DDBJ whole genome shotgun (WGS) entry which is preliminary data.</text>
</comment>
<name>A0AAD6YG76_9AGAR</name>
<feature type="region of interest" description="Disordered" evidence="1">
    <location>
        <begin position="129"/>
        <end position="153"/>
    </location>
</feature>
<feature type="compositionally biased region" description="Low complexity" evidence="1">
    <location>
        <begin position="78"/>
        <end position="89"/>
    </location>
</feature>
<accession>A0AAD6YG76</accession>
<feature type="compositionally biased region" description="Low complexity" evidence="1">
    <location>
        <begin position="208"/>
        <end position="220"/>
    </location>
</feature>
<feature type="compositionally biased region" description="Pro residues" evidence="1">
    <location>
        <begin position="185"/>
        <end position="202"/>
    </location>
</feature>
<evidence type="ECO:0000313" key="2">
    <source>
        <dbReference type="EMBL" id="KAJ7215485.1"/>
    </source>
</evidence>